<gene>
    <name evidence="12" type="ORF">K340107D12_16680</name>
</gene>
<feature type="domain" description="Response regulatory" evidence="10">
    <location>
        <begin position="3"/>
        <end position="116"/>
    </location>
</feature>
<organism evidence="12 13">
    <name type="scientific">Blautia parvula</name>
    <dbReference type="NCBI Taxonomy" id="2877527"/>
    <lineage>
        <taxon>Bacteria</taxon>
        <taxon>Bacillati</taxon>
        <taxon>Bacillota</taxon>
        <taxon>Clostridia</taxon>
        <taxon>Lachnospirales</taxon>
        <taxon>Lachnospiraceae</taxon>
        <taxon>Blautia</taxon>
    </lineage>
</organism>
<dbReference type="SMART" id="SM00862">
    <property type="entry name" value="Trans_reg_C"/>
    <property type="match status" value="1"/>
</dbReference>
<evidence type="ECO:0000256" key="6">
    <source>
        <dbReference type="ARBA" id="ARBA00023163"/>
    </source>
</evidence>
<dbReference type="PANTHER" id="PTHR48111">
    <property type="entry name" value="REGULATOR OF RPOS"/>
    <property type="match status" value="1"/>
</dbReference>
<dbReference type="SUPFAM" id="SSF52172">
    <property type="entry name" value="CheY-like"/>
    <property type="match status" value="1"/>
</dbReference>
<proteinExistence type="predicted"/>
<evidence type="ECO:0000259" key="10">
    <source>
        <dbReference type="PROSITE" id="PS50110"/>
    </source>
</evidence>
<dbReference type="InterPro" id="IPR036388">
    <property type="entry name" value="WH-like_DNA-bd_sf"/>
</dbReference>
<protein>
    <recommendedName>
        <fullName evidence="1">Stage 0 sporulation protein A homolog</fullName>
    </recommendedName>
</protein>
<keyword evidence="5 9" id="KW-0238">DNA-binding</keyword>
<dbReference type="CDD" id="cd00383">
    <property type="entry name" value="trans_reg_C"/>
    <property type="match status" value="1"/>
</dbReference>
<dbReference type="InterPro" id="IPR001789">
    <property type="entry name" value="Sig_transdc_resp-reg_receiver"/>
</dbReference>
<evidence type="ECO:0000256" key="2">
    <source>
        <dbReference type="ARBA" id="ARBA00022553"/>
    </source>
</evidence>
<evidence type="ECO:0000256" key="7">
    <source>
        <dbReference type="ARBA" id="ARBA00024867"/>
    </source>
</evidence>
<dbReference type="PROSITE" id="PS51755">
    <property type="entry name" value="OMPR_PHOB"/>
    <property type="match status" value="1"/>
</dbReference>
<keyword evidence="4" id="KW-0805">Transcription regulation</keyword>
<keyword evidence="3" id="KW-0902">Two-component regulatory system</keyword>
<evidence type="ECO:0000259" key="11">
    <source>
        <dbReference type="PROSITE" id="PS51755"/>
    </source>
</evidence>
<feature type="domain" description="OmpR/PhoB-type" evidence="11">
    <location>
        <begin position="122"/>
        <end position="222"/>
    </location>
</feature>
<evidence type="ECO:0000256" key="5">
    <source>
        <dbReference type="ARBA" id="ARBA00023125"/>
    </source>
</evidence>
<dbReference type="Gene3D" id="1.10.10.10">
    <property type="entry name" value="Winged helix-like DNA-binding domain superfamily/Winged helix DNA-binding domain"/>
    <property type="match status" value="1"/>
</dbReference>
<dbReference type="PANTHER" id="PTHR48111:SF1">
    <property type="entry name" value="TWO-COMPONENT RESPONSE REGULATOR ORR33"/>
    <property type="match status" value="1"/>
</dbReference>
<dbReference type="EMBL" id="BAABZQ010000001">
    <property type="protein sequence ID" value="GAA6498852.1"/>
    <property type="molecule type" value="Genomic_DNA"/>
</dbReference>
<evidence type="ECO:0000256" key="1">
    <source>
        <dbReference type="ARBA" id="ARBA00018672"/>
    </source>
</evidence>
<dbReference type="SMART" id="SM00448">
    <property type="entry name" value="REC"/>
    <property type="match status" value="1"/>
</dbReference>
<dbReference type="PROSITE" id="PS50110">
    <property type="entry name" value="RESPONSE_REGULATORY"/>
    <property type="match status" value="1"/>
</dbReference>
<keyword evidence="2 8" id="KW-0597">Phosphoprotein</keyword>
<reference evidence="12 13" key="1">
    <citation type="submission" date="2024-04" db="EMBL/GenBank/DDBJ databases">
        <title>Defined microbial consortia suppress multidrug-resistant proinflammatory Enterobacteriaceae via ecological control.</title>
        <authorList>
            <person name="Furuichi M."/>
            <person name="Kawaguchi T."/>
            <person name="Pust M."/>
            <person name="Yasuma K."/>
            <person name="Plichta D."/>
            <person name="Hasegawa N."/>
            <person name="Ohya T."/>
            <person name="Bhattarai S."/>
            <person name="Sasajima S."/>
            <person name="Aoto Y."/>
            <person name="Tuganbaev T."/>
            <person name="Yaginuma M."/>
            <person name="Ueda M."/>
            <person name="Okahashi N."/>
            <person name="Amafuji K."/>
            <person name="Kiridooshi Y."/>
            <person name="Sugita K."/>
            <person name="Strazar M."/>
            <person name="Skelly A."/>
            <person name="Suda W."/>
            <person name="Hattori M."/>
            <person name="Nakamoto N."/>
            <person name="Caballero S."/>
            <person name="Norman J."/>
            <person name="Olle B."/>
            <person name="Tanoue T."/>
            <person name="Arita M."/>
            <person name="Bucci V."/>
            <person name="Atarashi K."/>
            <person name="Xavier R."/>
            <person name="Honda K."/>
        </authorList>
    </citation>
    <scope>NUCLEOTIDE SEQUENCE [LARGE SCALE GENOMIC DNA]</scope>
    <source>
        <strain evidence="13">k34-0107-D12</strain>
    </source>
</reference>
<evidence type="ECO:0000256" key="3">
    <source>
        <dbReference type="ARBA" id="ARBA00023012"/>
    </source>
</evidence>
<dbReference type="InterPro" id="IPR001867">
    <property type="entry name" value="OmpR/PhoB-type_DNA-bd"/>
</dbReference>
<dbReference type="Pfam" id="PF00486">
    <property type="entry name" value="Trans_reg_C"/>
    <property type="match status" value="1"/>
</dbReference>
<dbReference type="SUPFAM" id="SSF46894">
    <property type="entry name" value="C-terminal effector domain of the bipartite response regulators"/>
    <property type="match status" value="1"/>
</dbReference>
<feature type="DNA-binding region" description="OmpR/PhoB-type" evidence="9">
    <location>
        <begin position="122"/>
        <end position="222"/>
    </location>
</feature>
<dbReference type="Gene3D" id="6.10.250.690">
    <property type="match status" value="1"/>
</dbReference>
<dbReference type="InterPro" id="IPR039420">
    <property type="entry name" value="WalR-like"/>
</dbReference>
<dbReference type="InterPro" id="IPR011006">
    <property type="entry name" value="CheY-like_superfamily"/>
</dbReference>
<sequence length="223" mass="25496">MTKILIVEDDRELQEGLVFALEGEGYSTRAVSGKEEAVRAAALDNYSLMILDCNLPDGTGYEVCREVRKFSGMSILMLTARDTELDEVKALQMGADDYMSKPFSLAVLKARMGNLLRRGKVQDILCSNGITLDRISCRAYRQDKEIPCSSVEFRLLQYFMENRGQVLSKEQILERLWDNQGKFVDDNTVSVNIRRLRMKIEEDPSSPRLIRTVHGLGYIWRED</sequence>
<evidence type="ECO:0000313" key="13">
    <source>
        <dbReference type="Proteomes" id="UP001600941"/>
    </source>
</evidence>
<evidence type="ECO:0000256" key="9">
    <source>
        <dbReference type="PROSITE-ProRule" id="PRU01091"/>
    </source>
</evidence>
<dbReference type="InterPro" id="IPR016032">
    <property type="entry name" value="Sig_transdc_resp-reg_C-effctor"/>
</dbReference>
<evidence type="ECO:0000256" key="8">
    <source>
        <dbReference type="PROSITE-ProRule" id="PRU00169"/>
    </source>
</evidence>
<dbReference type="RefSeq" id="WP_103731032.1">
    <property type="nucleotide sequence ID" value="NZ_AP031413.1"/>
</dbReference>
<dbReference type="Proteomes" id="UP001600941">
    <property type="component" value="Unassembled WGS sequence"/>
</dbReference>
<comment type="function">
    <text evidence="7">May play the central regulatory role in sporulation. It may be an element of the effector pathway responsible for the activation of sporulation genes in response to nutritional stress. Spo0A may act in concert with spo0H (a sigma factor) to control the expression of some genes that are critical to the sporulation process.</text>
</comment>
<comment type="caution">
    <text evidence="12">The sequence shown here is derived from an EMBL/GenBank/DDBJ whole genome shotgun (WGS) entry which is preliminary data.</text>
</comment>
<keyword evidence="13" id="KW-1185">Reference proteome</keyword>
<dbReference type="Gene3D" id="3.40.50.2300">
    <property type="match status" value="1"/>
</dbReference>
<name>A0ABQ0BQQ1_9FIRM</name>
<keyword evidence="6" id="KW-0804">Transcription</keyword>
<accession>A0ABQ0BQQ1</accession>
<evidence type="ECO:0000256" key="4">
    <source>
        <dbReference type="ARBA" id="ARBA00023015"/>
    </source>
</evidence>
<evidence type="ECO:0000313" key="12">
    <source>
        <dbReference type="EMBL" id="GAA6498852.1"/>
    </source>
</evidence>
<dbReference type="Pfam" id="PF00072">
    <property type="entry name" value="Response_reg"/>
    <property type="match status" value="1"/>
</dbReference>
<feature type="modified residue" description="4-aspartylphosphate" evidence="8">
    <location>
        <position position="52"/>
    </location>
</feature>